<evidence type="ECO:0000256" key="1">
    <source>
        <dbReference type="ARBA" id="ARBA00022605"/>
    </source>
</evidence>
<dbReference type="PROSITE" id="PS51171">
    <property type="entry name" value="PREPHENATE_DEHYDR_3"/>
    <property type="match status" value="1"/>
</dbReference>
<name>A0A0C4EVG9_PUCT1</name>
<accession>A0A0C4EVG9</accession>
<dbReference type="OMA" id="LGTYTHE"/>
<dbReference type="PANTHER" id="PTHR21022:SF19">
    <property type="entry name" value="PREPHENATE DEHYDRATASE-RELATED"/>
    <property type="match status" value="1"/>
</dbReference>
<dbReference type="SUPFAM" id="SSF53850">
    <property type="entry name" value="Periplasmic binding protein-like II"/>
    <property type="match status" value="1"/>
</dbReference>
<dbReference type="STRING" id="630390.A0A0C4EVG9"/>
<dbReference type="PANTHER" id="PTHR21022">
    <property type="entry name" value="PREPHENATE DEHYDRATASE P PROTEIN"/>
    <property type="match status" value="1"/>
</dbReference>
<dbReference type="GO" id="GO:0009094">
    <property type="term" value="P:L-phenylalanine biosynthetic process"/>
    <property type="evidence" value="ECO:0007669"/>
    <property type="project" value="UniProtKB-KW"/>
</dbReference>
<keyword evidence="9" id="KW-1185">Reference proteome</keyword>
<reference evidence="7" key="2">
    <citation type="submission" date="2016-05" db="EMBL/GenBank/DDBJ databases">
        <title>Comparative analysis highlights variable genome content of wheat rusts and divergence of the mating loci.</title>
        <authorList>
            <person name="Cuomo C.A."/>
            <person name="Bakkeren G."/>
            <person name="Szabo L."/>
            <person name="Khalil H."/>
            <person name="Joly D."/>
            <person name="Goldberg J."/>
            <person name="Young S."/>
            <person name="Zeng Q."/>
            <person name="Fellers J."/>
        </authorList>
    </citation>
    <scope>NUCLEOTIDE SEQUENCE [LARGE SCALE GENOMIC DNA]</scope>
    <source>
        <strain evidence="7">1-1 BBBD Race 1</strain>
    </source>
</reference>
<organism evidence="7">
    <name type="scientific">Puccinia triticina (isolate 1-1 / race 1 (BBBD))</name>
    <name type="common">Brown leaf rust fungus</name>
    <dbReference type="NCBI Taxonomy" id="630390"/>
    <lineage>
        <taxon>Eukaryota</taxon>
        <taxon>Fungi</taxon>
        <taxon>Dikarya</taxon>
        <taxon>Basidiomycota</taxon>
        <taxon>Pucciniomycotina</taxon>
        <taxon>Pucciniomycetes</taxon>
        <taxon>Pucciniales</taxon>
        <taxon>Pucciniaceae</taxon>
        <taxon>Puccinia</taxon>
    </lineage>
</organism>
<evidence type="ECO:0000313" key="9">
    <source>
        <dbReference type="Proteomes" id="UP000005240"/>
    </source>
</evidence>
<evidence type="ECO:0000256" key="4">
    <source>
        <dbReference type="ARBA" id="ARBA00023239"/>
    </source>
</evidence>
<dbReference type="GO" id="GO:0004664">
    <property type="term" value="F:prephenate dehydratase activity"/>
    <property type="evidence" value="ECO:0007669"/>
    <property type="project" value="InterPro"/>
</dbReference>
<dbReference type="Proteomes" id="UP000005240">
    <property type="component" value="Unassembled WGS sequence"/>
</dbReference>
<dbReference type="GO" id="GO:0005737">
    <property type="term" value="C:cytoplasm"/>
    <property type="evidence" value="ECO:0007669"/>
    <property type="project" value="TreeGrafter"/>
</dbReference>
<dbReference type="EMBL" id="ADAS02000089">
    <property type="protein sequence ID" value="OAV91009.1"/>
    <property type="molecule type" value="Genomic_DNA"/>
</dbReference>
<keyword evidence="2" id="KW-0057">Aromatic amino acid biosynthesis</keyword>
<keyword evidence="4" id="KW-0456">Lyase</keyword>
<dbReference type="AlphaFoldDB" id="A0A0C4EVG9"/>
<evidence type="ECO:0000256" key="3">
    <source>
        <dbReference type="ARBA" id="ARBA00023222"/>
    </source>
</evidence>
<feature type="domain" description="Prephenate dehydratase" evidence="6">
    <location>
        <begin position="18"/>
        <end position="220"/>
    </location>
</feature>
<evidence type="ECO:0000256" key="2">
    <source>
        <dbReference type="ARBA" id="ARBA00023141"/>
    </source>
</evidence>
<dbReference type="InterPro" id="IPR001086">
    <property type="entry name" value="Preph_deHydtase"/>
</dbReference>
<reference evidence="8" key="4">
    <citation type="submission" date="2025-05" db="UniProtKB">
        <authorList>
            <consortium name="EnsemblFungi"/>
        </authorList>
    </citation>
    <scope>IDENTIFICATION</scope>
    <source>
        <strain evidence="8">isolate 1-1 / race 1 (BBBD)</strain>
    </source>
</reference>
<evidence type="ECO:0000259" key="6">
    <source>
        <dbReference type="PROSITE" id="PS51171"/>
    </source>
</evidence>
<dbReference type="VEuPathDB" id="FungiDB:PTTG_04802"/>
<reference evidence="7" key="1">
    <citation type="submission" date="2009-11" db="EMBL/GenBank/DDBJ databases">
        <authorList>
            <consortium name="The Broad Institute Genome Sequencing Platform"/>
            <person name="Ward D."/>
            <person name="Feldgarden M."/>
            <person name="Earl A."/>
            <person name="Young S.K."/>
            <person name="Zeng Q."/>
            <person name="Koehrsen M."/>
            <person name="Alvarado L."/>
            <person name="Berlin A."/>
            <person name="Bochicchio J."/>
            <person name="Borenstein D."/>
            <person name="Chapman S.B."/>
            <person name="Chen Z."/>
            <person name="Engels R."/>
            <person name="Freedman E."/>
            <person name="Gellesch M."/>
            <person name="Goldberg J."/>
            <person name="Griggs A."/>
            <person name="Gujja S."/>
            <person name="Heilman E."/>
            <person name="Heiman D."/>
            <person name="Hepburn T."/>
            <person name="Howarth C."/>
            <person name="Jen D."/>
            <person name="Larson L."/>
            <person name="Lewis B."/>
            <person name="Mehta T."/>
            <person name="Park D."/>
            <person name="Pearson M."/>
            <person name="Roberts A."/>
            <person name="Saif S."/>
            <person name="Shea T."/>
            <person name="Shenoy N."/>
            <person name="Sisk P."/>
            <person name="Stolte C."/>
            <person name="Sykes S."/>
            <person name="Thomson T."/>
            <person name="Walk T."/>
            <person name="White J."/>
            <person name="Yandava C."/>
            <person name="Izard J."/>
            <person name="Baranova O.V."/>
            <person name="Blanton J.M."/>
            <person name="Tanner A.C."/>
            <person name="Dewhirst F.E."/>
            <person name="Haas B."/>
            <person name="Nusbaum C."/>
            <person name="Birren B."/>
        </authorList>
    </citation>
    <scope>NUCLEOTIDE SEQUENCE [LARGE SCALE GENOMIC DNA]</scope>
    <source>
        <strain evidence="7">1-1 BBBD Race 1</strain>
    </source>
</reference>
<dbReference type="Pfam" id="PF00800">
    <property type="entry name" value="PDT"/>
    <property type="match status" value="1"/>
</dbReference>
<gene>
    <name evidence="7" type="ORF">PTTG_04802</name>
</gene>
<dbReference type="OrthoDB" id="983542at2759"/>
<evidence type="ECO:0000313" key="8">
    <source>
        <dbReference type="EnsemblFungi" id="PTTG_04802-t43_1-p1"/>
    </source>
</evidence>
<evidence type="ECO:0000256" key="5">
    <source>
        <dbReference type="ARBA" id="ARBA00029440"/>
    </source>
</evidence>
<dbReference type="CDD" id="cd13532">
    <property type="entry name" value="PBP2_PDT_like"/>
    <property type="match status" value="1"/>
</dbReference>
<sequence>MTVVTLPRSTATSQSGASVAYLGPIGTYSHEVTRKRFSGPEYSLVPYATIHDAVHALIPSPSRTRASWAVVPIENSYFGPVVETREVLSEPQVIRYTRTLDQRIRLKVEHCLIARKPSTPAKSSPSPSPESHPPIRTIYSHAQALGQCQKYIALHYPHARTVPTSSTAEAATLVANDPSRSSLAICSPSCVEYFPELEVLDFNIQDAGQENVTTFIVLGSKD</sequence>
<reference evidence="8 9" key="3">
    <citation type="journal article" date="2017" name="G3 (Bethesda)">
        <title>Comparative analysis highlights variable genome content of wheat rusts and divergence of the mating loci.</title>
        <authorList>
            <person name="Cuomo C.A."/>
            <person name="Bakkeren G."/>
            <person name="Khalil H.B."/>
            <person name="Panwar V."/>
            <person name="Joly D."/>
            <person name="Linning R."/>
            <person name="Sakthikumar S."/>
            <person name="Song X."/>
            <person name="Adiconis X."/>
            <person name="Fan L."/>
            <person name="Goldberg J.M."/>
            <person name="Levin J.Z."/>
            <person name="Young S."/>
            <person name="Zeng Q."/>
            <person name="Anikster Y."/>
            <person name="Bruce M."/>
            <person name="Wang M."/>
            <person name="Yin C."/>
            <person name="McCallum B."/>
            <person name="Szabo L.J."/>
            <person name="Hulbert S."/>
            <person name="Chen X."/>
            <person name="Fellers J.P."/>
        </authorList>
    </citation>
    <scope>NUCLEOTIDE SEQUENCE</scope>
    <source>
        <strain evidence="9">Isolate 1-1 / race 1 (BBBD)</strain>
        <strain evidence="8">isolate 1-1 / race 1 (BBBD)</strain>
    </source>
</reference>
<proteinExistence type="predicted"/>
<comment type="pathway">
    <text evidence="5">Amino-acid biosynthesis.</text>
</comment>
<evidence type="ECO:0000313" key="7">
    <source>
        <dbReference type="EMBL" id="OAV91009.1"/>
    </source>
</evidence>
<keyword evidence="3" id="KW-0584">Phenylalanine biosynthesis</keyword>
<dbReference type="Gene3D" id="3.40.190.10">
    <property type="entry name" value="Periplasmic binding protein-like II"/>
    <property type="match status" value="2"/>
</dbReference>
<dbReference type="EnsemblFungi" id="PTTG_04802-t43_1">
    <property type="protein sequence ID" value="PTTG_04802-t43_1-p1"/>
    <property type="gene ID" value="PTTG_04802"/>
</dbReference>
<protein>
    <submittedName>
        <fullName evidence="7 8">Prephenate dehydratase</fullName>
    </submittedName>
</protein>
<keyword evidence="1" id="KW-0028">Amino-acid biosynthesis</keyword>